<accession>A0ABV3VEP7</accession>
<evidence type="ECO:0000313" key="3">
    <source>
        <dbReference type="EMBL" id="MEX3738279.1"/>
    </source>
</evidence>
<feature type="domain" description="HTH cro/C1-type" evidence="2">
    <location>
        <begin position="28"/>
        <end position="87"/>
    </location>
</feature>
<evidence type="ECO:0000256" key="1">
    <source>
        <dbReference type="SAM" id="MobiDB-lite"/>
    </source>
</evidence>
<evidence type="ECO:0000313" key="4">
    <source>
        <dbReference type="Proteomes" id="UP001558474"/>
    </source>
</evidence>
<dbReference type="Gene3D" id="1.10.260.40">
    <property type="entry name" value="lambda repressor-like DNA-binding domains"/>
    <property type="match status" value="1"/>
</dbReference>
<dbReference type="InterPro" id="IPR010982">
    <property type="entry name" value="Lambda_DNA-bd_dom_sf"/>
</dbReference>
<organism evidence="3 4">
    <name type="scientific">Mycolicibacterium porcinum</name>
    <dbReference type="NCBI Taxonomy" id="39693"/>
    <lineage>
        <taxon>Bacteria</taxon>
        <taxon>Bacillati</taxon>
        <taxon>Actinomycetota</taxon>
        <taxon>Actinomycetes</taxon>
        <taxon>Mycobacteriales</taxon>
        <taxon>Mycobacteriaceae</taxon>
        <taxon>Mycolicibacterium</taxon>
    </lineage>
</organism>
<dbReference type="PROSITE" id="PS50943">
    <property type="entry name" value="HTH_CROC1"/>
    <property type="match status" value="1"/>
</dbReference>
<comment type="caution">
    <text evidence="3">The sequence shown here is derived from an EMBL/GenBank/DDBJ whole genome shotgun (WGS) entry which is preliminary data.</text>
</comment>
<dbReference type="SMART" id="SM00530">
    <property type="entry name" value="HTH_XRE"/>
    <property type="match status" value="1"/>
</dbReference>
<keyword evidence="4" id="KW-1185">Reference proteome</keyword>
<evidence type="ECO:0000259" key="2">
    <source>
        <dbReference type="PROSITE" id="PS50943"/>
    </source>
</evidence>
<dbReference type="RefSeq" id="WP_368572779.1">
    <property type="nucleotide sequence ID" value="NZ_JBDLOU010000013.1"/>
</dbReference>
<dbReference type="InterPro" id="IPR001387">
    <property type="entry name" value="Cro/C1-type_HTH"/>
</dbReference>
<feature type="compositionally biased region" description="Basic and acidic residues" evidence="1">
    <location>
        <begin position="1"/>
        <end position="13"/>
    </location>
</feature>
<dbReference type="SUPFAM" id="SSF47413">
    <property type="entry name" value="lambda repressor-like DNA-binding domains"/>
    <property type="match status" value="1"/>
</dbReference>
<dbReference type="EMBL" id="JBDLOU010000013">
    <property type="protein sequence ID" value="MEX3738279.1"/>
    <property type="molecule type" value="Genomic_DNA"/>
</dbReference>
<reference evidence="3 4" key="1">
    <citation type="submission" date="2024-04" db="EMBL/GenBank/DDBJ databases">
        <title>Genomic Markers of Mycobacteria.</title>
        <authorList>
            <person name="Soliman M.S."/>
            <person name="Elkholy A."/>
            <person name="Soliman N.S."/>
            <person name="Abbas A."/>
            <person name="Khayrat S."/>
            <person name="Shawky S."/>
        </authorList>
    </citation>
    <scope>NUCLEOTIDE SEQUENCE [LARGE SCALE GENOMIC DNA]</scope>
    <source>
        <strain evidence="3 4">Egy-CU-AM5</strain>
    </source>
</reference>
<dbReference type="Pfam" id="PF01381">
    <property type="entry name" value="HTH_3"/>
    <property type="match status" value="1"/>
</dbReference>
<name>A0ABV3VEP7_9MYCO</name>
<feature type="region of interest" description="Disordered" evidence="1">
    <location>
        <begin position="1"/>
        <end position="20"/>
    </location>
</feature>
<sequence>MATEDPPKKKAEPSARLGATGEAVRANIRRLRDAQGISAAELSRKLRGLERPIPLIGIQRIEAGTRRVDADDLVAIAVALGVSPTTLLMPVHDDDKTLVTLTGVKQPVTARAAWHWLNGQDPITITADSTTTRFRAFAWPVFIQNDHERLIQKIDDLELRAQGVRSLPDGDDK</sequence>
<proteinExistence type="predicted"/>
<protein>
    <submittedName>
        <fullName evidence="3">Helix-turn-helix transcriptional regulator</fullName>
    </submittedName>
</protein>
<dbReference type="CDD" id="cd00093">
    <property type="entry name" value="HTH_XRE"/>
    <property type="match status" value="1"/>
</dbReference>
<gene>
    <name evidence="3" type="ORF">ABFW12_08525</name>
</gene>
<dbReference type="Proteomes" id="UP001558474">
    <property type="component" value="Unassembled WGS sequence"/>
</dbReference>